<dbReference type="InterPro" id="IPR036820">
    <property type="entry name" value="Archease_dom_sf"/>
</dbReference>
<evidence type="ECO:0000256" key="2">
    <source>
        <dbReference type="ARBA" id="ARBA00022694"/>
    </source>
</evidence>
<dbReference type="OrthoDB" id="3827441at2"/>
<comment type="similarity">
    <text evidence="1">Belongs to the archease family.</text>
</comment>
<dbReference type="SUPFAM" id="SSF69819">
    <property type="entry name" value="MTH1598-like"/>
    <property type="match status" value="1"/>
</dbReference>
<evidence type="ECO:0000256" key="3">
    <source>
        <dbReference type="ARBA" id="ARBA00022723"/>
    </source>
</evidence>
<dbReference type="RefSeq" id="WP_013131091.1">
    <property type="nucleotide sequence ID" value="NC_014165.1"/>
</dbReference>
<dbReference type="Proteomes" id="UP000006640">
    <property type="component" value="Chromosome"/>
</dbReference>
<dbReference type="InterPro" id="IPR023572">
    <property type="entry name" value="Archease_dom"/>
</dbReference>
<keyword evidence="2" id="KW-0819">tRNA processing</keyword>
<reference evidence="6 7" key="1">
    <citation type="submission" date="2010-01" db="EMBL/GenBank/DDBJ databases">
        <title>The complete genome of Thermobispora bispora DSM 43833.</title>
        <authorList>
            <consortium name="US DOE Joint Genome Institute (JGI-PGF)"/>
            <person name="Lucas S."/>
            <person name="Copeland A."/>
            <person name="Lapidus A."/>
            <person name="Glavina del Rio T."/>
            <person name="Dalin E."/>
            <person name="Tice H."/>
            <person name="Bruce D."/>
            <person name="Goodwin L."/>
            <person name="Pitluck S."/>
            <person name="Kyrpides N."/>
            <person name="Mavromatis K."/>
            <person name="Ivanova N."/>
            <person name="Mikhailova N."/>
            <person name="Chertkov O."/>
            <person name="Brettin T."/>
            <person name="Detter J.C."/>
            <person name="Han C."/>
            <person name="Larimer F."/>
            <person name="Land M."/>
            <person name="Hauser L."/>
            <person name="Markowitz V."/>
            <person name="Cheng J.-F."/>
            <person name="Hugenholtz P."/>
            <person name="Woyke T."/>
            <person name="Wu D."/>
            <person name="Jando M."/>
            <person name="Schneider S."/>
            <person name="Klenk H.-P."/>
            <person name="Eisen J.A."/>
        </authorList>
    </citation>
    <scope>NUCLEOTIDE SEQUENCE [LARGE SCALE GENOMIC DNA]</scope>
    <source>
        <strain evidence="7">ATCC 19993 / DSM 43833 / CBS 139.67 / JCM 10125 / KCTC 9307 / NBRC 14880 / R51</strain>
    </source>
</reference>
<accession>D6Y6I6</accession>
<protein>
    <recommendedName>
        <fullName evidence="5">Archease domain-containing protein</fullName>
    </recommendedName>
</protein>
<keyword evidence="3" id="KW-0479">Metal-binding</keyword>
<evidence type="ECO:0000256" key="4">
    <source>
        <dbReference type="ARBA" id="ARBA00022837"/>
    </source>
</evidence>
<evidence type="ECO:0000259" key="5">
    <source>
        <dbReference type="Pfam" id="PF01951"/>
    </source>
</evidence>
<name>D6Y6I6_THEBD</name>
<dbReference type="GO" id="GO:0046872">
    <property type="term" value="F:metal ion binding"/>
    <property type="evidence" value="ECO:0007669"/>
    <property type="project" value="UniProtKB-KW"/>
</dbReference>
<keyword evidence="4" id="KW-0106">Calcium</keyword>
<sequence>MTDPRSPETIGGPAARRGHRTLPHTADMRVAAWAPTRAECIAEAVLGVAESFTDLGGDPPCRGAETLHLEPGPPEDQLLAALDEVIFQLDTTARVPFRAEAREEENGISLRLWHTELGAVTQTGASPKGIALENLRFEQGPDGTWTCEVTVDV</sequence>
<organism evidence="6 7">
    <name type="scientific">Thermobispora bispora (strain ATCC 19993 / DSM 43833 / CBS 139.67 / JCM 10125 / KCTC 9307 / NBRC 14880 / R51)</name>
    <dbReference type="NCBI Taxonomy" id="469371"/>
    <lineage>
        <taxon>Bacteria</taxon>
        <taxon>Bacillati</taxon>
        <taxon>Actinomycetota</taxon>
        <taxon>Actinomycetes</taxon>
        <taxon>Streptosporangiales</taxon>
        <taxon>Streptosporangiaceae</taxon>
        <taxon>Thermobispora</taxon>
    </lineage>
</organism>
<dbReference type="eggNOG" id="COG1371">
    <property type="taxonomic scope" value="Bacteria"/>
</dbReference>
<dbReference type="HOGENOM" id="CLU_111362_2_0_11"/>
<dbReference type="Pfam" id="PF01951">
    <property type="entry name" value="Archease"/>
    <property type="match status" value="1"/>
</dbReference>
<keyword evidence="7" id="KW-1185">Reference proteome</keyword>
<dbReference type="AlphaFoldDB" id="D6Y6I6"/>
<proteinExistence type="inferred from homology"/>
<evidence type="ECO:0000313" key="6">
    <source>
        <dbReference type="EMBL" id="ADG87558.1"/>
    </source>
</evidence>
<dbReference type="KEGG" id="tbi:Tbis_0834"/>
<gene>
    <name evidence="6" type="ordered locus">Tbis_0834</name>
</gene>
<evidence type="ECO:0000313" key="7">
    <source>
        <dbReference type="Proteomes" id="UP000006640"/>
    </source>
</evidence>
<dbReference type="EMBL" id="CP001874">
    <property type="protein sequence ID" value="ADG87558.1"/>
    <property type="molecule type" value="Genomic_DNA"/>
</dbReference>
<feature type="domain" description="Archease" evidence="5">
    <location>
        <begin position="20"/>
        <end position="153"/>
    </location>
</feature>
<dbReference type="STRING" id="469371.Tbis_0834"/>
<dbReference type="GO" id="GO:0008033">
    <property type="term" value="P:tRNA processing"/>
    <property type="evidence" value="ECO:0007669"/>
    <property type="project" value="UniProtKB-KW"/>
</dbReference>
<dbReference type="Gene3D" id="3.55.10.10">
    <property type="entry name" value="Archease domain"/>
    <property type="match status" value="1"/>
</dbReference>
<evidence type="ECO:0000256" key="1">
    <source>
        <dbReference type="ARBA" id="ARBA00007963"/>
    </source>
</evidence>